<dbReference type="EMBL" id="JAVRFI010000002">
    <property type="protein sequence ID" value="MDT0448584.1"/>
    <property type="molecule type" value="Genomic_DNA"/>
</dbReference>
<reference evidence="1" key="1">
    <citation type="submission" date="2024-05" db="EMBL/GenBank/DDBJ databases">
        <title>30 novel species of actinomycetes from the DSMZ collection.</title>
        <authorList>
            <person name="Nouioui I."/>
        </authorList>
    </citation>
    <scope>NUCLEOTIDE SEQUENCE</scope>
    <source>
        <strain evidence="1">DSM 40473</strain>
    </source>
</reference>
<accession>A0ABU2SHY3</accession>
<keyword evidence="2" id="KW-1185">Reference proteome</keyword>
<gene>
    <name evidence="1" type="ORF">RM609_05720</name>
</gene>
<evidence type="ECO:0000313" key="1">
    <source>
        <dbReference type="EMBL" id="MDT0448584.1"/>
    </source>
</evidence>
<organism evidence="1 2">
    <name type="scientific">Streptomyces hesseae</name>
    <dbReference type="NCBI Taxonomy" id="3075519"/>
    <lineage>
        <taxon>Bacteria</taxon>
        <taxon>Bacillati</taxon>
        <taxon>Actinomycetota</taxon>
        <taxon>Actinomycetes</taxon>
        <taxon>Kitasatosporales</taxon>
        <taxon>Streptomycetaceae</taxon>
        <taxon>Streptomyces</taxon>
    </lineage>
</organism>
<name>A0ABU2SHY3_9ACTN</name>
<evidence type="ECO:0000313" key="2">
    <source>
        <dbReference type="Proteomes" id="UP001180531"/>
    </source>
</evidence>
<proteinExistence type="predicted"/>
<dbReference type="RefSeq" id="WP_311608425.1">
    <property type="nucleotide sequence ID" value="NZ_JAVRFI010000002.1"/>
</dbReference>
<comment type="caution">
    <text evidence="1">The sequence shown here is derived from an EMBL/GenBank/DDBJ whole genome shotgun (WGS) entry which is preliminary data.</text>
</comment>
<sequence>MPSLLNYAVITDPTSLQASQPGAPSVGTVYVIVSNTHQSNVRWEFIDVEIPVGSGPNDLTGNPTAISARIDMNYTVVGQNPVFGWDSTLGRFRAHDPSGGRLTLPAEESLVLVLEDIPVSSAEGLVCLQIRERSGGGDSNIPIRKADFITTLGLVKQAPKVPCNFRPEKNSLVDVDAGGNVVLRWEGPDNLDYWIRDPEGNEVLAQSAAQGPRVVRQSYTWSPASAPKRGATYTLIAGTVGAGQQQQGYFLTTTVHARVPEFDSGTRTPWVEGTPNKSRVTFTAAGVEIRNGTGGWGTVAADAVDVDRVNTGSVHGRNSDDGWIDFPKAGVQVRDGQNDLGILTAGKADVDDLLAGQGQVKGHLVVDGGMKVSDGGERTLEASDNGVLVHNGLSVSGGGDIKGVLELHNGIYVHIDELNYVSAGTGMGGMAIKGNLAVTGTILAETDTEGRKV</sequence>
<protein>
    <submittedName>
        <fullName evidence="1">Uncharacterized protein</fullName>
    </submittedName>
</protein>
<dbReference type="Proteomes" id="UP001180531">
    <property type="component" value="Unassembled WGS sequence"/>
</dbReference>